<dbReference type="EMBL" id="AOME01000075">
    <property type="protein sequence ID" value="EMA50043.1"/>
    <property type="molecule type" value="Genomic_DNA"/>
</dbReference>
<reference evidence="1 2" key="1">
    <citation type="journal article" date="2014" name="PLoS Genet.">
        <title>Phylogenetically driven sequencing of extremely halophilic archaea reveals strategies for static and dynamic osmo-response.</title>
        <authorList>
            <person name="Becker E.A."/>
            <person name="Seitzer P.M."/>
            <person name="Tritt A."/>
            <person name="Larsen D."/>
            <person name="Krusor M."/>
            <person name="Yao A.I."/>
            <person name="Wu D."/>
            <person name="Madern D."/>
            <person name="Eisen J.A."/>
            <person name="Darling A.E."/>
            <person name="Facciotti M.T."/>
        </authorList>
    </citation>
    <scope>NUCLEOTIDE SEQUENCE [LARGE SCALE GENOMIC DNA]</scope>
    <source>
        <strain evidence="1 2">DSM 8989</strain>
    </source>
</reference>
<dbReference type="STRING" id="1227456.C450_15875"/>
<evidence type="ECO:0000313" key="1">
    <source>
        <dbReference type="EMBL" id="EMA50043.1"/>
    </source>
</evidence>
<dbReference type="Proteomes" id="UP000011625">
    <property type="component" value="Unassembled WGS sequence"/>
</dbReference>
<gene>
    <name evidence="1" type="ORF">C450_15875</name>
</gene>
<keyword evidence="2" id="KW-1185">Reference proteome</keyword>
<accession>M0MXL7</accession>
<name>M0MXL7_9EURY</name>
<comment type="caution">
    <text evidence="1">The sequence shown here is derived from an EMBL/GenBank/DDBJ whole genome shotgun (WGS) entry which is preliminary data.</text>
</comment>
<dbReference type="PATRIC" id="fig|1227456.3.peg.3226"/>
<sequence>MVTAFLKRFSNGEFDEANDLIHSEGPLEGAGDVAMILSAAMTNFLATVILRTVPTEVTEVTVVEEGPTTASIEASLDVATVVEIDALVELRPSDYDGSDLGDGRRNGWCVWNVDVRL</sequence>
<proteinExistence type="predicted"/>
<organism evidence="1 2">
    <name type="scientific">Halococcus salifodinae DSM 8989</name>
    <dbReference type="NCBI Taxonomy" id="1227456"/>
    <lineage>
        <taxon>Archaea</taxon>
        <taxon>Methanobacteriati</taxon>
        <taxon>Methanobacteriota</taxon>
        <taxon>Stenosarchaea group</taxon>
        <taxon>Halobacteria</taxon>
        <taxon>Halobacteriales</taxon>
        <taxon>Halococcaceae</taxon>
        <taxon>Halococcus</taxon>
    </lineage>
</organism>
<protein>
    <submittedName>
        <fullName evidence="1">Uncharacterized protein</fullName>
    </submittedName>
</protein>
<dbReference type="AlphaFoldDB" id="M0MXL7"/>
<evidence type="ECO:0000313" key="2">
    <source>
        <dbReference type="Proteomes" id="UP000011625"/>
    </source>
</evidence>